<evidence type="ECO:0000256" key="4">
    <source>
        <dbReference type="ARBA" id="ARBA00023125"/>
    </source>
</evidence>
<keyword evidence="4" id="KW-0238">DNA-binding</keyword>
<protein>
    <recommendedName>
        <fullName evidence="5">THAP-type domain-containing protein</fullName>
    </recommendedName>
</protein>
<feature type="domain" description="THAP-type" evidence="5">
    <location>
        <begin position="17"/>
        <end position="54"/>
    </location>
</feature>
<gene>
    <name evidence="6" type="ORF">PUN28_019162</name>
</gene>
<comment type="caution">
    <text evidence="6">The sequence shown here is derived from an EMBL/GenBank/DDBJ whole genome shotgun (WGS) entry which is preliminary data.</text>
</comment>
<dbReference type="InterPro" id="IPR006612">
    <property type="entry name" value="THAP_Znf"/>
</dbReference>
<evidence type="ECO:0000313" key="7">
    <source>
        <dbReference type="Proteomes" id="UP001430953"/>
    </source>
</evidence>
<evidence type="ECO:0000313" key="6">
    <source>
        <dbReference type="EMBL" id="KAL0101828.1"/>
    </source>
</evidence>
<keyword evidence="7" id="KW-1185">Reference proteome</keyword>
<sequence>MPKRCVVLNCSSATSREKCISHFFSVICDLHFKKDDFTTSEIRRRLKSDVIPSLYIHNVQTIQFLEKKFEKKYETRMNKIKSHFQQQQQKSENKLHIKNEQLKIL</sequence>
<keyword evidence="1" id="KW-0479">Metal-binding</keyword>
<dbReference type="EMBL" id="JADYXP020000024">
    <property type="protein sequence ID" value="KAL0101828.1"/>
    <property type="molecule type" value="Genomic_DNA"/>
</dbReference>
<accession>A0AAW2EGD8</accession>
<dbReference type="AlphaFoldDB" id="A0AAW2EGD8"/>
<keyword evidence="2" id="KW-0863">Zinc-finger</keyword>
<dbReference type="Pfam" id="PF05485">
    <property type="entry name" value="THAP"/>
    <property type="match status" value="1"/>
</dbReference>
<evidence type="ECO:0000259" key="5">
    <source>
        <dbReference type="Pfam" id="PF05485"/>
    </source>
</evidence>
<keyword evidence="3" id="KW-0862">Zinc</keyword>
<evidence type="ECO:0000256" key="3">
    <source>
        <dbReference type="ARBA" id="ARBA00022833"/>
    </source>
</evidence>
<organism evidence="6 7">
    <name type="scientific">Cardiocondyla obscurior</name>
    <dbReference type="NCBI Taxonomy" id="286306"/>
    <lineage>
        <taxon>Eukaryota</taxon>
        <taxon>Metazoa</taxon>
        <taxon>Ecdysozoa</taxon>
        <taxon>Arthropoda</taxon>
        <taxon>Hexapoda</taxon>
        <taxon>Insecta</taxon>
        <taxon>Pterygota</taxon>
        <taxon>Neoptera</taxon>
        <taxon>Endopterygota</taxon>
        <taxon>Hymenoptera</taxon>
        <taxon>Apocrita</taxon>
        <taxon>Aculeata</taxon>
        <taxon>Formicoidea</taxon>
        <taxon>Formicidae</taxon>
        <taxon>Myrmicinae</taxon>
        <taxon>Cardiocondyla</taxon>
    </lineage>
</organism>
<proteinExistence type="predicted"/>
<dbReference type="SUPFAM" id="SSF57716">
    <property type="entry name" value="Glucocorticoid receptor-like (DNA-binding domain)"/>
    <property type="match status" value="1"/>
</dbReference>
<evidence type="ECO:0000256" key="2">
    <source>
        <dbReference type="ARBA" id="ARBA00022771"/>
    </source>
</evidence>
<name>A0AAW2EGD8_9HYME</name>
<evidence type="ECO:0000256" key="1">
    <source>
        <dbReference type="ARBA" id="ARBA00022723"/>
    </source>
</evidence>
<dbReference type="Proteomes" id="UP001430953">
    <property type="component" value="Unassembled WGS sequence"/>
</dbReference>
<reference evidence="6 7" key="1">
    <citation type="submission" date="2023-03" db="EMBL/GenBank/DDBJ databases">
        <title>High recombination rates correlate with genetic variation in Cardiocondyla obscurior ants.</title>
        <authorList>
            <person name="Errbii M."/>
        </authorList>
    </citation>
    <scope>NUCLEOTIDE SEQUENCE [LARGE SCALE GENOMIC DNA]</scope>
    <source>
        <strain evidence="6">Alpha-2009</strain>
        <tissue evidence="6">Whole body</tissue>
    </source>
</reference>